<dbReference type="PROSITE" id="PS51740">
    <property type="entry name" value="SPOVT_ABRB"/>
    <property type="match status" value="2"/>
</dbReference>
<evidence type="ECO:0000256" key="2">
    <source>
        <dbReference type="ARBA" id="ARBA00022490"/>
    </source>
</evidence>
<evidence type="ECO:0000256" key="1">
    <source>
        <dbReference type="ARBA" id="ARBA00013860"/>
    </source>
</evidence>
<evidence type="ECO:0000313" key="10">
    <source>
        <dbReference type="Proteomes" id="UP000484255"/>
    </source>
</evidence>
<keyword evidence="3" id="KW-0677">Repeat</keyword>
<dbReference type="InterPro" id="IPR037914">
    <property type="entry name" value="SpoVT-AbrB_sf"/>
</dbReference>
<name>A0A7C9PIV9_9BURK</name>
<sequence length="137" mass="15255">MSIDEKGRVAVPARYRASLKEAGVADLVITKHPEGCLMIFPLPNWLPFRERIQALPAEAQGWKRMFLGFASEVSLDSAARVMVDAPLRLHAALDKGGEALLLGVGSHLELWQPVRYEAKEQALLSQPMPESIRQFSY</sequence>
<dbReference type="GO" id="GO:0009295">
    <property type="term" value="C:nucleoid"/>
    <property type="evidence" value="ECO:0007669"/>
    <property type="project" value="UniProtKB-SubCell"/>
</dbReference>
<comment type="caution">
    <text evidence="9">The sequence shown here is derived from an EMBL/GenBank/DDBJ whole genome shotgun (WGS) entry which is preliminary data.</text>
</comment>
<dbReference type="PANTHER" id="PTHR34701:SF1">
    <property type="entry name" value="TRANSCRIPTIONAL REGULATOR MRAZ"/>
    <property type="match status" value="1"/>
</dbReference>
<keyword evidence="6 7" id="KW-0804">Transcription</keyword>
<evidence type="ECO:0000256" key="4">
    <source>
        <dbReference type="ARBA" id="ARBA00023015"/>
    </source>
</evidence>
<keyword evidence="2 7" id="KW-0963">Cytoplasm</keyword>
<dbReference type="InterPro" id="IPR035644">
    <property type="entry name" value="MraZ_C"/>
</dbReference>
<evidence type="ECO:0000256" key="5">
    <source>
        <dbReference type="ARBA" id="ARBA00023125"/>
    </source>
</evidence>
<comment type="similarity">
    <text evidence="7">Belongs to the MraZ family.</text>
</comment>
<dbReference type="InterPro" id="IPR020603">
    <property type="entry name" value="MraZ_dom"/>
</dbReference>
<evidence type="ECO:0000256" key="7">
    <source>
        <dbReference type="HAMAP-Rule" id="MF_01008"/>
    </source>
</evidence>
<feature type="domain" description="SpoVT-AbrB" evidence="8">
    <location>
        <begin position="70"/>
        <end position="115"/>
    </location>
</feature>
<comment type="subcellular location">
    <subcellularLocation>
        <location evidence="7">Cytoplasm</location>
        <location evidence="7">Nucleoid</location>
    </subcellularLocation>
</comment>
<feature type="domain" description="SpoVT-AbrB" evidence="8">
    <location>
        <begin position="1"/>
        <end position="44"/>
    </location>
</feature>
<dbReference type="SUPFAM" id="SSF89447">
    <property type="entry name" value="AbrB/MazE/MraZ-like"/>
    <property type="match status" value="1"/>
</dbReference>
<keyword evidence="10" id="KW-1185">Reference proteome</keyword>
<dbReference type="InterPro" id="IPR035642">
    <property type="entry name" value="MraZ_N"/>
</dbReference>
<evidence type="ECO:0000256" key="6">
    <source>
        <dbReference type="ARBA" id="ARBA00023163"/>
    </source>
</evidence>
<dbReference type="EMBL" id="JAAGOH010000016">
    <property type="protein sequence ID" value="NDY92274.1"/>
    <property type="molecule type" value="Genomic_DNA"/>
</dbReference>
<dbReference type="GO" id="GO:0003700">
    <property type="term" value="F:DNA-binding transcription factor activity"/>
    <property type="evidence" value="ECO:0007669"/>
    <property type="project" value="UniProtKB-UniRule"/>
</dbReference>
<evidence type="ECO:0000313" key="9">
    <source>
        <dbReference type="EMBL" id="NDY92274.1"/>
    </source>
</evidence>
<proteinExistence type="inferred from homology"/>
<dbReference type="CDD" id="cd16320">
    <property type="entry name" value="MraZ_N"/>
    <property type="match status" value="1"/>
</dbReference>
<dbReference type="Proteomes" id="UP000484255">
    <property type="component" value="Unassembled WGS sequence"/>
</dbReference>
<organism evidence="9 10">
    <name type="scientific">Ideonella livida</name>
    <dbReference type="NCBI Taxonomy" id="2707176"/>
    <lineage>
        <taxon>Bacteria</taxon>
        <taxon>Pseudomonadati</taxon>
        <taxon>Pseudomonadota</taxon>
        <taxon>Betaproteobacteria</taxon>
        <taxon>Burkholderiales</taxon>
        <taxon>Sphaerotilaceae</taxon>
        <taxon>Ideonella</taxon>
    </lineage>
</organism>
<dbReference type="InterPro" id="IPR007159">
    <property type="entry name" value="SpoVT-AbrB_dom"/>
</dbReference>
<reference evidence="9 10" key="1">
    <citation type="submission" date="2020-02" db="EMBL/GenBank/DDBJ databases">
        <title>Ideonella bacterium strain TBM-1.</title>
        <authorList>
            <person name="Chen W.-M."/>
        </authorList>
    </citation>
    <scope>NUCLEOTIDE SEQUENCE [LARGE SCALE GENOMIC DNA]</scope>
    <source>
        <strain evidence="9 10">TBM-1</strain>
    </source>
</reference>
<dbReference type="CDD" id="cd16321">
    <property type="entry name" value="MraZ_C"/>
    <property type="match status" value="1"/>
</dbReference>
<dbReference type="Pfam" id="PF02381">
    <property type="entry name" value="MraZ"/>
    <property type="match status" value="2"/>
</dbReference>
<protein>
    <recommendedName>
        <fullName evidence="1 7">Transcriptional regulator MraZ</fullName>
    </recommendedName>
</protein>
<dbReference type="HAMAP" id="MF_01008">
    <property type="entry name" value="MraZ"/>
    <property type="match status" value="1"/>
</dbReference>
<evidence type="ECO:0000256" key="3">
    <source>
        <dbReference type="ARBA" id="ARBA00022737"/>
    </source>
</evidence>
<dbReference type="PANTHER" id="PTHR34701">
    <property type="entry name" value="TRANSCRIPTIONAL REGULATOR MRAZ"/>
    <property type="match status" value="1"/>
</dbReference>
<dbReference type="AlphaFoldDB" id="A0A7C9PIV9"/>
<dbReference type="InterPro" id="IPR003444">
    <property type="entry name" value="MraZ"/>
</dbReference>
<dbReference type="GO" id="GO:0000976">
    <property type="term" value="F:transcription cis-regulatory region binding"/>
    <property type="evidence" value="ECO:0007669"/>
    <property type="project" value="TreeGrafter"/>
</dbReference>
<dbReference type="InterPro" id="IPR038619">
    <property type="entry name" value="MraZ_sf"/>
</dbReference>
<gene>
    <name evidence="7 9" type="primary">mraZ</name>
    <name evidence="9" type="ORF">G3A44_13885</name>
</gene>
<dbReference type="Gene3D" id="3.40.1550.20">
    <property type="entry name" value="Transcriptional regulator MraZ domain"/>
    <property type="match status" value="1"/>
</dbReference>
<keyword evidence="5 7" id="KW-0238">DNA-binding</keyword>
<evidence type="ECO:0000259" key="8">
    <source>
        <dbReference type="PROSITE" id="PS51740"/>
    </source>
</evidence>
<accession>A0A7C9PIV9</accession>
<dbReference type="GO" id="GO:0005737">
    <property type="term" value="C:cytoplasm"/>
    <property type="evidence" value="ECO:0007669"/>
    <property type="project" value="UniProtKB-UniRule"/>
</dbReference>
<comment type="subunit">
    <text evidence="7">Forms oligomers.</text>
</comment>
<keyword evidence="4 7" id="KW-0805">Transcription regulation</keyword>
<dbReference type="GO" id="GO:2000143">
    <property type="term" value="P:negative regulation of DNA-templated transcription initiation"/>
    <property type="evidence" value="ECO:0007669"/>
    <property type="project" value="TreeGrafter"/>
</dbReference>